<keyword evidence="9" id="KW-0460">Magnesium</keyword>
<dbReference type="Gene3D" id="1.10.1410.40">
    <property type="match status" value="1"/>
</dbReference>
<evidence type="ECO:0000256" key="2">
    <source>
        <dbReference type="ARBA" id="ARBA00001946"/>
    </source>
</evidence>
<reference evidence="16" key="1">
    <citation type="submission" date="2025-08" db="UniProtKB">
        <authorList>
            <consortium name="RefSeq"/>
        </authorList>
    </citation>
    <scope>IDENTIFICATION</scope>
    <source>
        <tissue evidence="16">Total insect</tissue>
    </source>
</reference>
<dbReference type="GO" id="GO:0016779">
    <property type="term" value="F:nucleotidyltransferase activity"/>
    <property type="evidence" value="ECO:0007669"/>
    <property type="project" value="UniProtKB-KW"/>
</dbReference>
<evidence type="ECO:0000256" key="10">
    <source>
        <dbReference type="ARBA" id="ARBA00023134"/>
    </source>
</evidence>
<gene>
    <name evidence="16" type="primary">LOC117647679</name>
</gene>
<feature type="region of interest" description="Disordered" evidence="12">
    <location>
        <begin position="1"/>
        <end position="26"/>
    </location>
</feature>
<evidence type="ECO:0000256" key="11">
    <source>
        <dbReference type="ARBA" id="ARBA00023211"/>
    </source>
</evidence>
<dbReference type="OrthoDB" id="6054650at2759"/>
<name>A0A6P8YZ54_THRPL</name>
<dbReference type="GO" id="GO:0005524">
    <property type="term" value="F:ATP binding"/>
    <property type="evidence" value="ECO:0007669"/>
    <property type="project" value="UniProtKB-KW"/>
</dbReference>
<protein>
    <submittedName>
        <fullName evidence="16">Uncharacterized protein LOC117647679 isoform X1</fullName>
    </submittedName>
</protein>
<evidence type="ECO:0000256" key="12">
    <source>
        <dbReference type="SAM" id="MobiDB-lite"/>
    </source>
</evidence>
<comment type="cofactor">
    <cofactor evidence="1">
        <name>Mn(2+)</name>
        <dbReference type="ChEBI" id="CHEBI:29035"/>
    </cofactor>
</comment>
<evidence type="ECO:0000259" key="13">
    <source>
        <dbReference type="Pfam" id="PF03281"/>
    </source>
</evidence>
<dbReference type="InterPro" id="IPR046906">
    <property type="entry name" value="Mab-21_HhH/H2TH-like"/>
</dbReference>
<feature type="domain" description="Mab-21-like nucleotidyltransferase" evidence="13">
    <location>
        <begin position="203"/>
        <end position="398"/>
    </location>
</feature>
<proteinExistence type="inferred from homology"/>
<keyword evidence="10" id="KW-0342">GTP-binding</keyword>
<dbReference type="Proteomes" id="UP000515158">
    <property type="component" value="Unplaced"/>
</dbReference>
<keyword evidence="15" id="KW-1185">Reference proteome</keyword>
<feature type="domain" description="Mab-21-like HhH/H2TH-like" evidence="14">
    <location>
        <begin position="402"/>
        <end position="481"/>
    </location>
</feature>
<dbReference type="Pfam" id="PF03281">
    <property type="entry name" value="Mab-21"/>
    <property type="match status" value="1"/>
</dbReference>
<evidence type="ECO:0000256" key="1">
    <source>
        <dbReference type="ARBA" id="ARBA00001936"/>
    </source>
</evidence>
<dbReference type="InParanoid" id="A0A6P8YZ54"/>
<comment type="cofactor">
    <cofactor evidence="2">
        <name>Mg(2+)</name>
        <dbReference type="ChEBI" id="CHEBI:18420"/>
    </cofactor>
</comment>
<dbReference type="GeneID" id="117647679"/>
<dbReference type="PANTHER" id="PTHR10656:SF42">
    <property type="entry name" value="CYCLIC GMP-AMP SYNTHASE-LIKE PROTEIN-RELATED"/>
    <property type="match status" value="1"/>
</dbReference>
<evidence type="ECO:0000256" key="3">
    <source>
        <dbReference type="ARBA" id="ARBA00008307"/>
    </source>
</evidence>
<evidence type="ECO:0000256" key="5">
    <source>
        <dbReference type="ARBA" id="ARBA00022695"/>
    </source>
</evidence>
<evidence type="ECO:0000313" key="15">
    <source>
        <dbReference type="Proteomes" id="UP000515158"/>
    </source>
</evidence>
<feature type="region of interest" description="Disordered" evidence="12">
    <location>
        <begin position="528"/>
        <end position="547"/>
    </location>
</feature>
<comment type="similarity">
    <text evidence="3">Belongs to the mab-21 family.</text>
</comment>
<dbReference type="Pfam" id="PF20266">
    <property type="entry name" value="Mab-21_C"/>
    <property type="match status" value="1"/>
</dbReference>
<accession>A0A6P8YZ54</accession>
<keyword evidence="4" id="KW-0808">Transferase</keyword>
<dbReference type="SMART" id="SM01265">
    <property type="entry name" value="Mab-21"/>
    <property type="match status" value="1"/>
</dbReference>
<evidence type="ECO:0000256" key="6">
    <source>
        <dbReference type="ARBA" id="ARBA00022723"/>
    </source>
</evidence>
<sequence length="547" mass="63411">MQDAGSRDTNFPPTSPSAPVLRHPLPPSHPQFCRSSVFPAAYNHSTFAATSTKKIYGALRGEPAQEHHQHQPSRTEMTAYRQAQMGPEVSSYNWFTGWFNPNTLSSFWQKVKEQQVEERLATEKVVFGESVLRPEALKHGYNTFDPWFRNLLSHVLRIDNGERQEFVKAFDEIIDVLLKEMGEADPLFKYLYRQIAPAGSSWEDLKICSPDEFDLNLILFPLDIQENVTVEDVGSGHVAIRLDYGFDVPENKVLKKFGCHSEKFPSHYESIKAQLRNWVEESYVSRSNVMNWLKRVVDLALLRLQRHQWNFIRHMSRSTSGPAVTINATMKNGKTFSIDLVPALELSQKHLPNRTSAKLKAKSISRTWYAIPKGPSEKSHQKMWRTSLYEAERDFMNGQYHVKPCIRIMKRLRDVQEWKVLSSYYLKTKFMWMMEEQELRKMGLGRIIMLALQSLEDAMEKNQINYYWDDKLNLLENRGNKDFFNNARNRLRGIIKEFERSVHDDTVNPMRLFGCDKDGNLLTFQKKPSLAERSPSSSNAEANCAVM</sequence>
<dbReference type="KEGG" id="tpal:117647679"/>
<dbReference type="InterPro" id="IPR024810">
    <property type="entry name" value="MAB21L/cGLR"/>
</dbReference>
<dbReference type="AlphaFoldDB" id="A0A6P8YZ54"/>
<keyword evidence="8" id="KW-0067">ATP-binding</keyword>
<keyword evidence="7" id="KW-0547">Nucleotide-binding</keyword>
<dbReference type="RefSeq" id="XP_034245458.1">
    <property type="nucleotide sequence ID" value="XM_034389567.1"/>
</dbReference>
<evidence type="ECO:0000313" key="16">
    <source>
        <dbReference type="RefSeq" id="XP_034245458.1"/>
    </source>
</evidence>
<evidence type="ECO:0000259" key="14">
    <source>
        <dbReference type="Pfam" id="PF20266"/>
    </source>
</evidence>
<dbReference type="InterPro" id="IPR046903">
    <property type="entry name" value="Mab-21-like_nuc_Trfase"/>
</dbReference>
<dbReference type="Gene3D" id="3.30.460.90">
    <property type="match status" value="1"/>
</dbReference>
<evidence type="ECO:0000256" key="8">
    <source>
        <dbReference type="ARBA" id="ARBA00022840"/>
    </source>
</evidence>
<evidence type="ECO:0000256" key="9">
    <source>
        <dbReference type="ARBA" id="ARBA00022842"/>
    </source>
</evidence>
<organism evidence="16">
    <name type="scientific">Thrips palmi</name>
    <name type="common">Melon thrips</name>
    <dbReference type="NCBI Taxonomy" id="161013"/>
    <lineage>
        <taxon>Eukaryota</taxon>
        <taxon>Metazoa</taxon>
        <taxon>Ecdysozoa</taxon>
        <taxon>Arthropoda</taxon>
        <taxon>Hexapoda</taxon>
        <taxon>Insecta</taxon>
        <taxon>Pterygota</taxon>
        <taxon>Neoptera</taxon>
        <taxon>Paraneoptera</taxon>
        <taxon>Thysanoptera</taxon>
        <taxon>Terebrantia</taxon>
        <taxon>Thripoidea</taxon>
        <taxon>Thripidae</taxon>
        <taxon>Thrips</taxon>
    </lineage>
</organism>
<keyword evidence="6" id="KW-0479">Metal-binding</keyword>
<keyword evidence="11" id="KW-0464">Manganese</keyword>
<dbReference type="GO" id="GO:0005525">
    <property type="term" value="F:GTP binding"/>
    <property type="evidence" value="ECO:0007669"/>
    <property type="project" value="UniProtKB-KW"/>
</dbReference>
<evidence type="ECO:0000256" key="4">
    <source>
        <dbReference type="ARBA" id="ARBA00022679"/>
    </source>
</evidence>
<dbReference type="GO" id="GO:0046872">
    <property type="term" value="F:metal ion binding"/>
    <property type="evidence" value="ECO:0007669"/>
    <property type="project" value="UniProtKB-KW"/>
</dbReference>
<keyword evidence="5" id="KW-0548">Nucleotidyltransferase</keyword>
<dbReference type="PANTHER" id="PTHR10656">
    <property type="entry name" value="CELL FATE DETERMINING PROTEIN MAB21-RELATED"/>
    <property type="match status" value="1"/>
</dbReference>
<evidence type="ECO:0000256" key="7">
    <source>
        <dbReference type="ARBA" id="ARBA00022741"/>
    </source>
</evidence>